<gene>
    <name evidence="1" type="ORF">V5N11_002562</name>
</gene>
<evidence type="ECO:0000313" key="1">
    <source>
        <dbReference type="EMBL" id="KAL1213400.1"/>
    </source>
</evidence>
<evidence type="ECO:0000313" key="2">
    <source>
        <dbReference type="Proteomes" id="UP001558713"/>
    </source>
</evidence>
<dbReference type="AlphaFoldDB" id="A0ABD1BH82"/>
<protein>
    <submittedName>
        <fullName evidence="1">Uncharacterized protein</fullName>
    </submittedName>
</protein>
<name>A0ABD1BH82_CARAN</name>
<comment type="caution">
    <text evidence="1">The sequence shown here is derived from an EMBL/GenBank/DDBJ whole genome shotgun (WGS) entry which is preliminary data.</text>
</comment>
<dbReference type="EMBL" id="JBANAX010000342">
    <property type="protein sequence ID" value="KAL1213400.1"/>
    <property type="molecule type" value="Genomic_DNA"/>
</dbReference>
<accession>A0ABD1BH82</accession>
<reference evidence="1 2" key="1">
    <citation type="submission" date="2024-04" db="EMBL/GenBank/DDBJ databases">
        <title>Genome assembly C_amara_ONT_v2.</title>
        <authorList>
            <person name="Yant L."/>
            <person name="Moore C."/>
            <person name="Slenker M."/>
        </authorList>
    </citation>
    <scope>NUCLEOTIDE SEQUENCE [LARGE SCALE GENOMIC DNA]</scope>
    <source>
        <tissue evidence="1">Leaf</tissue>
    </source>
</reference>
<keyword evidence="2" id="KW-1185">Reference proteome</keyword>
<sequence>MDHLFWRIPEGIEDDSFPWILWYILKARNDKVFKNVDKNPQETLQLGEAEPLAWESAQVKDNDNFNQILQGIEVLPTPQNPVFRGCRCHIDGSWKETDNYSGLDWCCSQDEVERTVMGVCNTQSPSLLCTPS</sequence>
<organism evidence="1 2">
    <name type="scientific">Cardamine amara subsp. amara</name>
    <dbReference type="NCBI Taxonomy" id="228776"/>
    <lineage>
        <taxon>Eukaryota</taxon>
        <taxon>Viridiplantae</taxon>
        <taxon>Streptophyta</taxon>
        <taxon>Embryophyta</taxon>
        <taxon>Tracheophyta</taxon>
        <taxon>Spermatophyta</taxon>
        <taxon>Magnoliopsida</taxon>
        <taxon>eudicotyledons</taxon>
        <taxon>Gunneridae</taxon>
        <taxon>Pentapetalae</taxon>
        <taxon>rosids</taxon>
        <taxon>malvids</taxon>
        <taxon>Brassicales</taxon>
        <taxon>Brassicaceae</taxon>
        <taxon>Cardamineae</taxon>
        <taxon>Cardamine</taxon>
    </lineage>
</organism>
<proteinExistence type="predicted"/>
<dbReference type="Proteomes" id="UP001558713">
    <property type="component" value="Unassembled WGS sequence"/>
</dbReference>